<feature type="non-terminal residue" evidence="13">
    <location>
        <position position="216"/>
    </location>
</feature>
<dbReference type="PIRSF" id="PIRSF000847">
    <property type="entry name" value="Phos_ph_gly_syn"/>
    <property type="match status" value="1"/>
</dbReference>
<comment type="similarity">
    <text evidence="2 11">Belongs to the CDP-alcohol phosphatidyltransferase class-I family.</text>
</comment>
<feature type="transmembrane region" description="Helical" evidence="12">
    <location>
        <begin position="45"/>
        <end position="63"/>
    </location>
</feature>
<evidence type="ECO:0000256" key="1">
    <source>
        <dbReference type="ARBA" id="ARBA00004141"/>
    </source>
</evidence>
<dbReference type="InterPro" id="IPR048254">
    <property type="entry name" value="CDP_ALCOHOL_P_TRANSF_CS"/>
</dbReference>
<comment type="caution">
    <text evidence="13">The sequence shown here is derived from an EMBL/GenBank/DDBJ whole genome shotgun (WGS) entry which is preliminary data.</text>
</comment>
<dbReference type="Proteomes" id="UP000789342">
    <property type="component" value="Unassembled WGS sequence"/>
</dbReference>
<evidence type="ECO:0000256" key="5">
    <source>
        <dbReference type="ARBA" id="ARBA00022692"/>
    </source>
</evidence>
<dbReference type="GO" id="GO:0008444">
    <property type="term" value="F:CDP-diacylglycerol-glycerol-3-phosphate 3-phosphatidyltransferase activity"/>
    <property type="evidence" value="ECO:0007669"/>
    <property type="project" value="InterPro"/>
</dbReference>
<evidence type="ECO:0000256" key="8">
    <source>
        <dbReference type="ARBA" id="ARBA00023136"/>
    </source>
</evidence>
<sequence length="216" mass="24354">FSQTPVQRQLKIRENIWNLPNVLTISRLAVSPVIGYFILNEQYKLALGAFVYAGLTDLLDGFVARRYKMKTMVGTVIDPLADKTLMTIMTVTLSMKSFLPTPIAAVILGRDGCLILASFYYRYISLPPPKTITRYFDFTIPSAEVRPTMISKVNTALQLALMGSTLACAVYGSVDFLWIKALQYTVFGTTIWSGFSYVLSKDAVRILKPRVHRRHR</sequence>
<evidence type="ECO:0000256" key="4">
    <source>
        <dbReference type="ARBA" id="ARBA00022679"/>
    </source>
</evidence>
<keyword evidence="10" id="KW-1208">Phospholipid metabolism</keyword>
<keyword evidence="4 11" id="KW-0808">Transferase</keyword>
<feature type="transmembrane region" description="Helical" evidence="12">
    <location>
        <begin position="21"/>
        <end position="39"/>
    </location>
</feature>
<evidence type="ECO:0000256" key="11">
    <source>
        <dbReference type="RuleBase" id="RU003750"/>
    </source>
</evidence>
<dbReference type="InterPro" id="IPR050324">
    <property type="entry name" value="CDP-alcohol_PTase-I"/>
</dbReference>
<accession>A0A9N9NIZ1</accession>
<dbReference type="PANTHER" id="PTHR14269">
    <property type="entry name" value="CDP-DIACYLGLYCEROL--GLYCEROL-3-PHOSPHATE 3-PHOSPHATIDYLTRANSFERASE-RELATED"/>
    <property type="match status" value="1"/>
</dbReference>
<evidence type="ECO:0000256" key="10">
    <source>
        <dbReference type="ARBA" id="ARBA00023264"/>
    </source>
</evidence>
<dbReference type="EMBL" id="CAJVPV010028723">
    <property type="protein sequence ID" value="CAG8737074.1"/>
    <property type="molecule type" value="Genomic_DNA"/>
</dbReference>
<dbReference type="PANTHER" id="PTHR14269:SF60">
    <property type="entry name" value="CARDIOLIPIN SYNTHASE (CMP-FORMING)"/>
    <property type="match status" value="1"/>
</dbReference>
<dbReference type="Gene3D" id="1.20.120.1760">
    <property type="match status" value="1"/>
</dbReference>
<dbReference type="PROSITE" id="PS00379">
    <property type="entry name" value="CDP_ALCOHOL_P_TRANSF"/>
    <property type="match status" value="1"/>
</dbReference>
<dbReference type="InterPro" id="IPR004570">
    <property type="entry name" value="Phosphatidylglycerol_P_synth"/>
</dbReference>
<dbReference type="Pfam" id="PF01066">
    <property type="entry name" value="CDP-OH_P_transf"/>
    <property type="match status" value="1"/>
</dbReference>
<evidence type="ECO:0000256" key="9">
    <source>
        <dbReference type="ARBA" id="ARBA00023209"/>
    </source>
</evidence>
<organism evidence="13 14">
    <name type="scientific">Acaulospora morrowiae</name>
    <dbReference type="NCBI Taxonomy" id="94023"/>
    <lineage>
        <taxon>Eukaryota</taxon>
        <taxon>Fungi</taxon>
        <taxon>Fungi incertae sedis</taxon>
        <taxon>Mucoromycota</taxon>
        <taxon>Glomeromycotina</taxon>
        <taxon>Glomeromycetes</taxon>
        <taxon>Diversisporales</taxon>
        <taxon>Acaulosporaceae</taxon>
        <taxon>Acaulospora</taxon>
    </lineage>
</organism>
<reference evidence="13" key="1">
    <citation type="submission" date="2021-06" db="EMBL/GenBank/DDBJ databases">
        <authorList>
            <person name="Kallberg Y."/>
            <person name="Tangrot J."/>
            <person name="Rosling A."/>
        </authorList>
    </citation>
    <scope>NUCLEOTIDE SEQUENCE</scope>
    <source>
        <strain evidence="13">CL551</strain>
    </source>
</reference>
<keyword evidence="9" id="KW-0594">Phospholipid biosynthesis</keyword>
<evidence type="ECO:0000256" key="3">
    <source>
        <dbReference type="ARBA" id="ARBA00022516"/>
    </source>
</evidence>
<proteinExistence type="inferred from homology"/>
<feature type="transmembrane region" description="Helical" evidence="12">
    <location>
        <begin position="156"/>
        <end position="178"/>
    </location>
</feature>
<feature type="transmembrane region" description="Helical" evidence="12">
    <location>
        <begin position="184"/>
        <end position="204"/>
    </location>
</feature>
<dbReference type="FunFam" id="1.20.120.1760:FF:000017">
    <property type="entry name" value="Phosphatidyl synthase"/>
    <property type="match status" value="1"/>
</dbReference>
<dbReference type="GO" id="GO:0043337">
    <property type="term" value="F:cardiolipin synthase (CMP-forming)"/>
    <property type="evidence" value="ECO:0007669"/>
    <property type="project" value="TreeGrafter"/>
</dbReference>
<evidence type="ECO:0000313" key="14">
    <source>
        <dbReference type="Proteomes" id="UP000789342"/>
    </source>
</evidence>
<dbReference type="InterPro" id="IPR000462">
    <property type="entry name" value="CDP-OH_P_trans"/>
</dbReference>
<comment type="subcellular location">
    <subcellularLocation>
        <location evidence="1">Membrane</location>
        <topology evidence="1">Multi-pass membrane protein</topology>
    </subcellularLocation>
</comment>
<dbReference type="GO" id="GO:0032049">
    <property type="term" value="P:cardiolipin biosynthetic process"/>
    <property type="evidence" value="ECO:0007669"/>
    <property type="project" value="TreeGrafter"/>
</dbReference>
<protein>
    <submittedName>
        <fullName evidence="13">8693_t:CDS:1</fullName>
    </submittedName>
</protein>
<dbReference type="GO" id="GO:0016020">
    <property type="term" value="C:membrane"/>
    <property type="evidence" value="ECO:0007669"/>
    <property type="project" value="UniProtKB-SubCell"/>
</dbReference>
<keyword evidence="8 12" id="KW-0472">Membrane</keyword>
<keyword evidence="5 12" id="KW-0812">Transmembrane</keyword>
<evidence type="ECO:0000256" key="12">
    <source>
        <dbReference type="SAM" id="Phobius"/>
    </source>
</evidence>
<keyword evidence="7" id="KW-0443">Lipid metabolism</keyword>
<evidence type="ECO:0000256" key="7">
    <source>
        <dbReference type="ARBA" id="ARBA00023098"/>
    </source>
</evidence>
<gene>
    <name evidence="13" type="ORF">AMORRO_LOCUS14454</name>
</gene>
<evidence type="ECO:0000256" key="6">
    <source>
        <dbReference type="ARBA" id="ARBA00022989"/>
    </source>
</evidence>
<evidence type="ECO:0000313" key="13">
    <source>
        <dbReference type="EMBL" id="CAG8737074.1"/>
    </source>
</evidence>
<dbReference type="GO" id="GO:0005739">
    <property type="term" value="C:mitochondrion"/>
    <property type="evidence" value="ECO:0007669"/>
    <property type="project" value="TreeGrafter"/>
</dbReference>
<keyword evidence="3" id="KW-0444">Lipid biosynthesis</keyword>
<evidence type="ECO:0000256" key="2">
    <source>
        <dbReference type="ARBA" id="ARBA00010441"/>
    </source>
</evidence>
<dbReference type="OrthoDB" id="10020554at2759"/>
<name>A0A9N9NIZ1_9GLOM</name>
<dbReference type="InterPro" id="IPR043130">
    <property type="entry name" value="CDP-OH_PTrfase_TM_dom"/>
</dbReference>
<keyword evidence="14" id="KW-1185">Reference proteome</keyword>
<dbReference type="AlphaFoldDB" id="A0A9N9NIZ1"/>
<keyword evidence="6 12" id="KW-1133">Transmembrane helix</keyword>